<evidence type="ECO:0000313" key="5">
    <source>
        <dbReference type="EMBL" id="CAF4847583.1"/>
    </source>
</evidence>
<evidence type="ECO:0000313" key="2">
    <source>
        <dbReference type="EMBL" id="CAF4499346.1"/>
    </source>
</evidence>
<gene>
    <name evidence="2" type="ORF">BYL167_LOCUS35936</name>
    <name evidence="3" type="ORF">GIL414_LOCUS36519</name>
    <name evidence="5" type="ORF">GIL414_LOCUS49240</name>
    <name evidence="4" type="ORF">SMN809_LOCUS36875</name>
</gene>
<comment type="caution">
    <text evidence="5">The sequence shown here is derived from an EMBL/GenBank/DDBJ whole genome shotgun (WGS) entry which is preliminary data.</text>
</comment>
<dbReference type="Proteomes" id="UP000676336">
    <property type="component" value="Unassembled WGS sequence"/>
</dbReference>
<evidence type="ECO:0000313" key="6">
    <source>
        <dbReference type="Proteomes" id="UP000681720"/>
    </source>
</evidence>
<protein>
    <submittedName>
        <fullName evidence="5">Uncharacterized protein</fullName>
    </submittedName>
</protein>
<dbReference type="EMBL" id="CAJOBI010092070">
    <property type="protein sequence ID" value="CAF4547138.1"/>
    <property type="molecule type" value="Genomic_DNA"/>
</dbReference>
<feature type="compositionally biased region" description="Polar residues" evidence="1">
    <location>
        <begin position="15"/>
        <end position="31"/>
    </location>
</feature>
<sequence>TLNPEEDCREAENYLRSQGRLSAPTTTTLTYNPNKQQLSVNEQLKRDEIARHYMYTSSQ</sequence>
<organism evidence="5 6">
    <name type="scientific">Rotaria magnacalcarata</name>
    <dbReference type="NCBI Taxonomy" id="392030"/>
    <lineage>
        <taxon>Eukaryota</taxon>
        <taxon>Metazoa</taxon>
        <taxon>Spiralia</taxon>
        <taxon>Gnathifera</taxon>
        <taxon>Rotifera</taxon>
        <taxon>Eurotatoria</taxon>
        <taxon>Bdelloidea</taxon>
        <taxon>Philodinida</taxon>
        <taxon>Philodinidae</taxon>
        <taxon>Rotaria</taxon>
    </lineage>
</organism>
<feature type="region of interest" description="Disordered" evidence="1">
    <location>
        <begin position="1"/>
        <end position="31"/>
    </location>
</feature>
<evidence type="ECO:0000313" key="3">
    <source>
        <dbReference type="EMBL" id="CAF4543420.1"/>
    </source>
</evidence>
<dbReference type="EMBL" id="CAJOBJ010091155">
    <property type="protein sequence ID" value="CAF4543420.1"/>
    <property type="molecule type" value="Genomic_DNA"/>
</dbReference>
<reference evidence="5" key="1">
    <citation type="submission" date="2021-02" db="EMBL/GenBank/DDBJ databases">
        <authorList>
            <person name="Nowell W R."/>
        </authorList>
    </citation>
    <scope>NUCLEOTIDE SEQUENCE</scope>
</reference>
<name>A0A8S3BS15_9BILA</name>
<proteinExistence type="predicted"/>
<evidence type="ECO:0000256" key="1">
    <source>
        <dbReference type="SAM" id="MobiDB-lite"/>
    </source>
</evidence>
<feature type="non-terminal residue" evidence="5">
    <location>
        <position position="59"/>
    </location>
</feature>
<dbReference type="Proteomes" id="UP000681967">
    <property type="component" value="Unassembled WGS sequence"/>
</dbReference>
<feature type="non-terminal residue" evidence="5">
    <location>
        <position position="1"/>
    </location>
</feature>
<accession>A0A8S3BS15</accession>
<dbReference type="AlphaFoldDB" id="A0A8S3BS15"/>
<dbReference type="EMBL" id="CAJOBJ010161453">
    <property type="protein sequence ID" value="CAF4847583.1"/>
    <property type="molecule type" value="Genomic_DNA"/>
</dbReference>
<dbReference type="Proteomes" id="UP000681720">
    <property type="component" value="Unassembled WGS sequence"/>
</dbReference>
<dbReference type="EMBL" id="CAJOBH010077019">
    <property type="protein sequence ID" value="CAF4499346.1"/>
    <property type="molecule type" value="Genomic_DNA"/>
</dbReference>
<evidence type="ECO:0000313" key="4">
    <source>
        <dbReference type="EMBL" id="CAF4547138.1"/>
    </source>
</evidence>